<dbReference type="PANTHER" id="PTHR43413:SF1">
    <property type="entry name" value="SIROHEME DECARBOXYLASE NIRL SUBUNIT"/>
    <property type="match status" value="1"/>
</dbReference>
<feature type="domain" description="Siroheme decarboxylase NirL-like HTH" evidence="7">
    <location>
        <begin position="18"/>
        <end position="62"/>
    </location>
</feature>
<evidence type="ECO:0000256" key="3">
    <source>
        <dbReference type="ARBA" id="ARBA00023457"/>
    </source>
</evidence>
<protein>
    <recommendedName>
        <fullName evidence="4">siroheme decarboxylase</fullName>
        <ecNumber evidence="4">4.1.1.111</ecNumber>
    </recommendedName>
</protein>
<dbReference type="Gene3D" id="1.10.10.10">
    <property type="entry name" value="Winged helix-like DNA-binding domain superfamily/Winged helix DNA-binding domain"/>
    <property type="match status" value="1"/>
</dbReference>
<dbReference type="EMBL" id="JAJIRN010000001">
    <property type="protein sequence ID" value="MCV2367040.1"/>
    <property type="molecule type" value="Genomic_DNA"/>
</dbReference>
<dbReference type="InterPro" id="IPR036388">
    <property type="entry name" value="WH-like_DNA-bd_sf"/>
</dbReference>
<dbReference type="Gene3D" id="3.30.70.3460">
    <property type="match status" value="1"/>
</dbReference>
<dbReference type="InterPro" id="IPR053953">
    <property type="entry name" value="NirdL-like_HTH"/>
</dbReference>
<evidence type="ECO:0000313" key="8">
    <source>
        <dbReference type="EMBL" id="MCV2367040.1"/>
    </source>
</evidence>
<comment type="similarity">
    <text evidence="3">Belongs to the Ahb/Nir family.</text>
</comment>
<evidence type="ECO:0000256" key="2">
    <source>
        <dbReference type="ARBA" id="ARBA00023444"/>
    </source>
</evidence>
<comment type="catalytic activity">
    <reaction evidence="5">
        <text>siroheme + 2 H(+) = 12,18-didecarboxysiroheme + 2 CO2</text>
        <dbReference type="Rhea" id="RHEA:19093"/>
        <dbReference type="ChEBI" id="CHEBI:15378"/>
        <dbReference type="ChEBI" id="CHEBI:16526"/>
        <dbReference type="ChEBI" id="CHEBI:60052"/>
        <dbReference type="ChEBI" id="CHEBI:140497"/>
        <dbReference type="EC" id="4.1.1.111"/>
    </reaction>
</comment>
<comment type="pathway">
    <text evidence="2">Porphyrin-containing compound metabolism.</text>
</comment>
<evidence type="ECO:0000256" key="5">
    <source>
        <dbReference type="ARBA" id="ARBA00048470"/>
    </source>
</evidence>
<evidence type="ECO:0000313" key="9">
    <source>
        <dbReference type="Proteomes" id="UP001209701"/>
    </source>
</evidence>
<evidence type="ECO:0000259" key="6">
    <source>
        <dbReference type="Pfam" id="PF17805"/>
    </source>
</evidence>
<name>A0ABT2YBY3_9BURK</name>
<keyword evidence="1" id="KW-0456">Lyase</keyword>
<dbReference type="InterPro" id="IPR050684">
    <property type="entry name" value="HTH-Siroheme_Decarb"/>
</dbReference>
<evidence type="ECO:0000259" key="7">
    <source>
        <dbReference type="Pfam" id="PF22451"/>
    </source>
</evidence>
<dbReference type="EC" id="4.1.1.111" evidence="4"/>
<dbReference type="RefSeq" id="WP_263569647.1">
    <property type="nucleotide sequence ID" value="NZ_JAJIRN010000001.1"/>
</dbReference>
<comment type="caution">
    <text evidence="8">The sequence shown here is derived from an EMBL/GenBank/DDBJ whole genome shotgun (WGS) entry which is preliminary data.</text>
</comment>
<feature type="domain" description="Siroheme decarboxylase AsnC-like ligand binding" evidence="6">
    <location>
        <begin position="80"/>
        <end position="152"/>
    </location>
</feature>
<reference evidence="8 9" key="1">
    <citation type="submission" date="2021-11" db="EMBL/GenBank/DDBJ databases">
        <authorList>
            <person name="Liang Q."/>
            <person name="Mou H."/>
            <person name="Liu Z."/>
        </authorList>
    </citation>
    <scope>NUCLEOTIDE SEQUENCE [LARGE SCALE GENOMIC DNA]</scope>
    <source>
        <strain evidence="8 9">CHU3</strain>
    </source>
</reference>
<gene>
    <name evidence="8" type="ORF">LNV07_02885</name>
</gene>
<dbReference type="Pfam" id="PF22451">
    <property type="entry name" value="NirdL-like_HTH"/>
    <property type="match status" value="1"/>
</dbReference>
<keyword evidence="9" id="KW-1185">Reference proteome</keyword>
<accession>A0ABT2YBY3</accession>
<dbReference type="PANTHER" id="PTHR43413">
    <property type="entry name" value="TRANSCRIPTIONAL REGULATOR, ASNC FAMILY"/>
    <property type="match status" value="1"/>
</dbReference>
<organism evidence="8 9">
    <name type="scientific">Roseateles oligotrophus</name>
    <dbReference type="NCBI Taxonomy" id="1769250"/>
    <lineage>
        <taxon>Bacteria</taxon>
        <taxon>Pseudomonadati</taxon>
        <taxon>Pseudomonadota</taxon>
        <taxon>Betaproteobacteria</taxon>
        <taxon>Burkholderiales</taxon>
        <taxon>Sphaerotilaceae</taxon>
        <taxon>Roseateles</taxon>
    </lineage>
</organism>
<evidence type="ECO:0000256" key="4">
    <source>
        <dbReference type="ARBA" id="ARBA00023471"/>
    </source>
</evidence>
<dbReference type="Proteomes" id="UP001209701">
    <property type="component" value="Unassembled WGS sequence"/>
</dbReference>
<evidence type="ECO:0000256" key="1">
    <source>
        <dbReference type="ARBA" id="ARBA00023239"/>
    </source>
</evidence>
<proteinExistence type="inferred from homology"/>
<sequence>MHESNGANKRLAQIDPLDAALINRLQDDLPLLPRPFAAIAAELGCSEDVVIDRLQRLLAQGTLTRFGPLFQIERAGGLFVLAAMQVPEQRFDAVAMLVNALPEVAHNYRREHALNMWFVIAVETPEQADSVCQRIEALTDCVVLAFPKEREFFVGLRLPAQANLVSGAAHGLESH</sequence>
<dbReference type="InterPro" id="IPR040523">
    <property type="entry name" value="AsnC_trans_reg2"/>
</dbReference>
<dbReference type="Pfam" id="PF17805">
    <property type="entry name" value="AsnC_trans_reg2"/>
    <property type="match status" value="1"/>
</dbReference>